<reference evidence="3" key="1">
    <citation type="submission" date="2020-03" db="EMBL/GenBank/DDBJ databases">
        <authorList>
            <person name="He L."/>
        </authorList>
    </citation>
    <scope>NUCLEOTIDE SEQUENCE</scope>
    <source>
        <strain evidence="3">CkLH20</strain>
    </source>
</reference>
<dbReference type="Proteomes" id="UP000781932">
    <property type="component" value="Unassembled WGS sequence"/>
</dbReference>
<dbReference type="Pfam" id="PF06985">
    <property type="entry name" value="HET"/>
    <property type="match status" value="1"/>
</dbReference>
<accession>A0A9P6LEC7</accession>
<dbReference type="GeneID" id="62168126"/>
<dbReference type="EMBL" id="JAATWM020000057">
    <property type="protein sequence ID" value="KAF9870253.1"/>
    <property type="molecule type" value="Genomic_DNA"/>
</dbReference>
<proteinExistence type="predicted"/>
<dbReference type="InterPro" id="IPR010730">
    <property type="entry name" value="HET"/>
</dbReference>
<dbReference type="RefSeq" id="XP_038739714.1">
    <property type="nucleotide sequence ID" value="XM_038895052.1"/>
</dbReference>
<sequence length="580" mass="65171">MRVLDTTTLELVEFHDLPLKPYVTLSHTWGRGEVTFQEMTALHAEEGSSKRRKAAIRQKRGFRKISTTCAKARDDGFAYAWVDTCCIDKTSSAELSESINSMFRWYQESAICYAYLVDVSTADDVVDVWDEARFDRDGLFAASRWFTRGWTLQELLAPEVVEFYAADWTEIGTKSSLASRIAGITKIDVDVLEGKKSIRRRCAAERLSWAAARQTTRMEDMAYSLLGIMDVNMPLLYGEGKRAFMRLQEAMLKEREDYSLLLPNLATYITAMLRETVSPPGDVTVSLGEDSSRAPPLAEDPSDFRVEDPSIWSYAMVDYWTATESAMGTESHHAPYLSPRGLQICLRPGGEPGGANDSKRLMSRRFDTYCRTMNHCIFIGLSGSPIGSNFVRTRAFDLVPFDGRDRSWKRNIINRFQSICILQLGTRALTHRSQRNLRLGEGVSSSGWIVDASSLSTLEMVWFDELDDNLAIGPEIWQRVVAMGWCYGAPGEAGPFLFAVGDHWSAILTQSECRSRGIVTGNSERCTAAMTDAIRTKVSEKGPDRQFIRLREVVIQVTFRNTGADEAIGTLTLTAHWKTK</sequence>
<dbReference type="OrthoDB" id="4814491at2759"/>
<keyword evidence="4" id="KW-1185">Reference proteome</keyword>
<evidence type="ECO:0000313" key="3">
    <source>
        <dbReference type="EMBL" id="KAF9870253.1"/>
    </source>
</evidence>
<reference evidence="3" key="2">
    <citation type="submission" date="2020-11" db="EMBL/GenBank/DDBJ databases">
        <title>Whole genome sequencing of Colletotrichum sp.</title>
        <authorList>
            <person name="Li H."/>
        </authorList>
    </citation>
    <scope>NUCLEOTIDE SEQUENCE</scope>
    <source>
        <strain evidence="3">CkLH20</strain>
    </source>
</reference>
<organism evidence="3 4">
    <name type="scientific">Colletotrichum karsti</name>
    <dbReference type="NCBI Taxonomy" id="1095194"/>
    <lineage>
        <taxon>Eukaryota</taxon>
        <taxon>Fungi</taxon>
        <taxon>Dikarya</taxon>
        <taxon>Ascomycota</taxon>
        <taxon>Pezizomycotina</taxon>
        <taxon>Sordariomycetes</taxon>
        <taxon>Hypocreomycetidae</taxon>
        <taxon>Glomerellales</taxon>
        <taxon>Glomerellaceae</taxon>
        <taxon>Colletotrichum</taxon>
        <taxon>Colletotrichum boninense species complex</taxon>
    </lineage>
</organism>
<feature type="region of interest" description="Disordered" evidence="1">
    <location>
        <begin position="281"/>
        <end position="300"/>
    </location>
</feature>
<dbReference type="PANTHER" id="PTHR10622:SF10">
    <property type="entry name" value="HET DOMAIN-CONTAINING PROTEIN"/>
    <property type="match status" value="1"/>
</dbReference>
<gene>
    <name evidence="3" type="ORF">CkaCkLH20_12339</name>
</gene>
<evidence type="ECO:0000259" key="2">
    <source>
        <dbReference type="Pfam" id="PF06985"/>
    </source>
</evidence>
<name>A0A9P6LEC7_9PEZI</name>
<comment type="caution">
    <text evidence="3">The sequence shown here is derived from an EMBL/GenBank/DDBJ whole genome shotgun (WGS) entry which is preliminary data.</text>
</comment>
<evidence type="ECO:0000256" key="1">
    <source>
        <dbReference type="SAM" id="MobiDB-lite"/>
    </source>
</evidence>
<feature type="domain" description="Heterokaryon incompatibility" evidence="2">
    <location>
        <begin position="22"/>
        <end position="121"/>
    </location>
</feature>
<dbReference type="AlphaFoldDB" id="A0A9P6LEC7"/>
<protein>
    <submittedName>
        <fullName evidence="3">Het domain-containing protein</fullName>
    </submittedName>
</protein>
<evidence type="ECO:0000313" key="4">
    <source>
        <dbReference type="Proteomes" id="UP000781932"/>
    </source>
</evidence>
<dbReference type="PANTHER" id="PTHR10622">
    <property type="entry name" value="HET DOMAIN-CONTAINING PROTEIN"/>
    <property type="match status" value="1"/>
</dbReference>